<sequence>MRVARNRARGVPWCRTLMGALLAILRLGLRSMRDARALQAPPAQRAQQAPQAASGRGAGLLGRLRGAPGARLALVVALSSIAGALSGLLPAVAGVALGAVAGRAAPPSGGLGGALARLLAGASPAVVVLAALGATLVSASAAVLSGRKSSALAGDLTAALRVALFRAALSASPRDVDAAGRALVEAHASGPAPGGPAARAAPGGPAARGGPAVPAVRGAEVVRLAIARDAGLVADFGIAFAAGLPQAVATLVVLAATLVSSGMALVLAGGAALFAASRLAADRASKRVGRAMREMQHADTAVFGALGEALAGAEDLRLLGARAQAVSEFTSAATRVADARRRFGQALAVSGQIKGVFAALAPLVIVAAIAASRGDAGAGEVGELLLVVPLLMARLEALDALRAGFIERAPLLRATLALLRLPEHPPRAEGGLAAVPGAPAATGPGAAAELDGAQGEPLAITFERVTFTPPGASRPVLDDVSLSIPAGAVVGVCGRSGSGKSMLLRLLLRLDEPSSGVIAVGGVDLRRIPPEELPRLFGVMGQSARLFERSLRDNLALGLSPPPGDDRMHEALRRVELDELAGEGGLAGARGLATEVRLSPPSLSGGEARRLLLARVLLREPRVFVLDEPEAGLPGATAEALLRTAGEVAAGRTAVVVTHAPHLLRSTFNVLLDGGRVAAVGTHEALSESSPLYRSLLAEALQRSAARPAL</sequence>
<dbReference type="InterPro" id="IPR011527">
    <property type="entry name" value="ABC1_TM_dom"/>
</dbReference>
<dbReference type="PROSITE" id="PS50893">
    <property type="entry name" value="ABC_TRANSPORTER_2"/>
    <property type="match status" value="1"/>
</dbReference>
<dbReference type="Gene3D" id="3.40.50.300">
    <property type="entry name" value="P-loop containing nucleotide triphosphate hydrolases"/>
    <property type="match status" value="1"/>
</dbReference>
<feature type="domain" description="ABC transmembrane type-1" evidence="9">
    <location>
        <begin position="73"/>
        <end position="382"/>
    </location>
</feature>
<keyword evidence="4" id="KW-0067">ATP-binding</keyword>
<dbReference type="EMBL" id="CP012673">
    <property type="protein sequence ID" value="AUX44894.1"/>
    <property type="molecule type" value="Genomic_DNA"/>
</dbReference>
<dbReference type="SMART" id="SM00382">
    <property type="entry name" value="AAA"/>
    <property type="match status" value="1"/>
</dbReference>
<dbReference type="InterPro" id="IPR017871">
    <property type="entry name" value="ABC_transporter-like_CS"/>
</dbReference>
<keyword evidence="5 7" id="KW-1133">Transmembrane helix</keyword>
<feature type="domain" description="ABC transporter" evidence="8">
    <location>
        <begin position="460"/>
        <end position="699"/>
    </location>
</feature>
<reference evidence="10 11" key="1">
    <citation type="submission" date="2015-09" db="EMBL/GenBank/DDBJ databases">
        <title>Sorangium comparison.</title>
        <authorList>
            <person name="Zaburannyi N."/>
            <person name="Bunk B."/>
            <person name="Overmann J."/>
            <person name="Mueller R."/>
        </authorList>
    </citation>
    <scope>NUCLEOTIDE SEQUENCE [LARGE SCALE GENOMIC DNA]</scope>
    <source>
        <strain evidence="10 11">So ce26</strain>
    </source>
</reference>
<evidence type="ECO:0000256" key="2">
    <source>
        <dbReference type="ARBA" id="ARBA00022692"/>
    </source>
</evidence>
<dbReference type="AlphaFoldDB" id="A0A2L0F016"/>
<evidence type="ECO:0000313" key="11">
    <source>
        <dbReference type="Proteomes" id="UP000238348"/>
    </source>
</evidence>
<gene>
    <name evidence="10" type="ORF">SOCE26_063640</name>
</gene>
<dbReference type="PROSITE" id="PS50929">
    <property type="entry name" value="ABC_TM1F"/>
    <property type="match status" value="1"/>
</dbReference>
<name>A0A2L0F016_SORCE</name>
<feature type="transmembrane region" description="Helical" evidence="7">
    <location>
        <begin position="72"/>
        <end position="101"/>
    </location>
</feature>
<dbReference type="GO" id="GO:0016887">
    <property type="term" value="F:ATP hydrolysis activity"/>
    <property type="evidence" value="ECO:0007669"/>
    <property type="project" value="InterPro"/>
</dbReference>
<keyword evidence="3" id="KW-0547">Nucleotide-binding</keyword>
<dbReference type="Proteomes" id="UP000238348">
    <property type="component" value="Chromosome"/>
</dbReference>
<dbReference type="InterPro" id="IPR027417">
    <property type="entry name" value="P-loop_NTPase"/>
</dbReference>
<dbReference type="GO" id="GO:0005886">
    <property type="term" value="C:plasma membrane"/>
    <property type="evidence" value="ECO:0007669"/>
    <property type="project" value="UniProtKB-SubCell"/>
</dbReference>
<evidence type="ECO:0000256" key="4">
    <source>
        <dbReference type="ARBA" id="ARBA00022840"/>
    </source>
</evidence>
<feature type="transmembrane region" description="Helical" evidence="7">
    <location>
        <begin position="121"/>
        <end position="144"/>
    </location>
</feature>
<dbReference type="PANTHER" id="PTHR24221:SF654">
    <property type="entry name" value="ATP-BINDING CASSETTE SUB-FAMILY B MEMBER 6"/>
    <property type="match status" value="1"/>
</dbReference>
<dbReference type="GO" id="GO:0005524">
    <property type="term" value="F:ATP binding"/>
    <property type="evidence" value="ECO:0007669"/>
    <property type="project" value="UniProtKB-KW"/>
</dbReference>
<keyword evidence="6 7" id="KW-0472">Membrane</keyword>
<evidence type="ECO:0000256" key="5">
    <source>
        <dbReference type="ARBA" id="ARBA00022989"/>
    </source>
</evidence>
<dbReference type="InterPro" id="IPR039421">
    <property type="entry name" value="Type_1_exporter"/>
</dbReference>
<proteinExistence type="predicted"/>
<dbReference type="RefSeq" id="WP_234022622.1">
    <property type="nucleotide sequence ID" value="NZ_CP012673.1"/>
</dbReference>
<protein>
    <submittedName>
        <fullName evidence="10">ABC transporter</fullName>
    </submittedName>
</protein>
<dbReference type="InterPro" id="IPR003593">
    <property type="entry name" value="AAA+_ATPase"/>
</dbReference>
<dbReference type="SUPFAM" id="SSF90123">
    <property type="entry name" value="ABC transporter transmembrane region"/>
    <property type="match status" value="2"/>
</dbReference>
<dbReference type="GO" id="GO:0140359">
    <property type="term" value="F:ABC-type transporter activity"/>
    <property type="evidence" value="ECO:0007669"/>
    <property type="project" value="InterPro"/>
</dbReference>
<evidence type="ECO:0000256" key="1">
    <source>
        <dbReference type="ARBA" id="ARBA00004651"/>
    </source>
</evidence>
<evidence type="ECO:0000259" key="9">
    <source>
        <dbReference type="PROSITE" id="PS50929"/>
    </source>
</evidence>
<organism evidence="10 11">
    <name type="scientific">Sorangium cellulosum</name>
    <name type="common">Polyangium cellulosum</name>
    <dbReference type="NCBI Taxonomy" id="56"/>
    <lineage>
        <taxon>Bacteria</taxon>
        <taxon>Pseudomonadati</taxon>
        <taxon>Myxococcota</taxon>
        <taxon>Polyangia</taxon>
        <taxon>Polyangiales</taxon>
        <taxon>Polyangiaceae</taxon>
        <taxon>Sorangium</taxon>
    </lineage>
</organism>
<accession>A0A2L0F016</accession>
<dbReference type="PROSITE" id="PS00211">
    <property type="entry name" value="ABC_TRANSPORTER_1"/>
    <property type="match status" value="1"/>
</dbReference>
<dbReference type="GO" id="GO:0034040">
    <property type="term" value="F:ATPase-coupled lipid transmembrane transporter activity"/>
    <property type="evidence" value="ECO:0007669"/>
    <property type="project" value="TreeGrafter"/>
</dbReference>
<evidence type="ECO:0000256" key="7">
    <source>
        <dbReference type="SAM" id="Phobius"/>
    </source>
</evidence>
<evidence type="ECO:0000313" key="10">
    <source>
        <dbReference type="EMBL" id="AUX44894.1"/>
    </source>
</evidence>
<feature type="transmembrane region" description="Helical" evidence="7">
    <location>
        <begin position="232"/>
        <end position="256"/>
    </location>
</feature>
<feature type="transmembrane region" description="Helical" evidence="7">
    <location>
        <begin position="262"/>
        <end position="281"/>
    </location>
</feature>
<keyword evidence="2 7" id="KW-0812">Transmembrane</keyword>
<dbReference type="InterPro" id="IPR036640">
    <property type="entry name" value="ABC1_TM_sf"/>
</dbReference>
<dbReference type="PANTHER" id="PTHR24221">
    <property type="entry name" value="ATP-BINDING CASSETTE SUB-FAMILY B"/>
    <property type="match status" value="1"/>
</dbReference>
<evidence type="ECO:0000256" key="3">
    <source>
        <dbReference type="ARBA" id="ARBA00022741"/>
    </source>
</evidence>
<dbReference type="Pfam" id="PF00005">
    <property type="entry name" value="ABC_tran"/>
    <property type="match status" value="1"/>
</dbReference>
<comment type="subcellular location">
    <subcellularLocation>
        <location evidence="1">Cell membrane</location>
        <topology evidence="1">Multi-pass membrane protein</topology>
    </subcellularLocation>
</comment>
<evidence type="ECO:0000259" key="8">
    <source>
        <dbReference type="PROSITE" id="PS50893"/>
    </source>
</evidence>
<evidence type="ECO:0000256" key="6">
    <source>
        <dbReference type="ARBA" id="ARBA00023136"/>
    </source>
</evidence>
<dbReference type="InterPro" id="IPR003439">
    <property type="entry name" value="ABC_transporter-like_ATP-bd"/>
</dbReference>
<dbReference type="SUPFAM" id="SSF52540">
    <property type="entry name" value="P-loop containing nucleoside triphosphate hydrolases"/>
    <property type="match status" value="1"/>
</dbReference>
<dbReference type="Gene3D" id="1.20.1560.10">
    <property type="entry name" value="ABC transporter type 1, transmembrane domain"/>
    <property type="match status" value="1"/>
</dbReference>